<dbReference type="eggNOG" id="COG1004">
    <property type="taxonomic scope" value="Bacteria"/>
</dbReference>
<name>G7CNG7_MYCT3</name>
<comment type="caution">
    <text evidence="2">The sequence shown here is derived from an EMBL/GenBank/DDBJ whole genome shotgun (WGS) entry which is preliminary data.</text>
</comment>
<dbReference type="GO" id="GO:0016616">
    <property type="term" value="F:oxidoreductase activity, acting on the CH-OH group of donors, NAD or NADP as acceptor"/>
    <property type="evidence" value="ECO:0007669"/>
    <property type="project" value="InterPro"/>
</dbReference>
<dbReference type="RefSeq" id="WP_003928023.1">
    <property type="nucleotide sequence ID" value="NZ_AGVE01000055.1"/>
</dbReference>
<dbReference type="Pfam" id="PF03720">
    <property type="entry name" value="UDPG_MGDP_dh_C"/>
    <property type="match status" value="1"/>
</dbReference>
<dbReference type="InterPro" id="IPR014027">
    <property type="entry name" value="UDP-Glc/GDP-Man_DH_C"/>
</dbReference>
<protein>
    <recommendedName>
        <fullName evidence="1">UDP-glucose/GDP-mannose dehydrogenase C-terminal domain-containing protein</fullName>
    </recommendedName>
</protein>
<dbReference type="AlphaFoldDB" id="G7CNG7"/>
<dbReference type="EMBL" id="AGVE01000055">
    <property type="protein sequence ID" value="EHI10656.1"/>
    <property type="molecule type" value="Genomic_DNA"/>
</dbReference>
<sequence>PDPYLAAKDADAILVLTEWPEFRDLDWAFVAEQAPGAVLVDTRNLLDRAAVTEAGLTYLGNGTAPGY</sequence>
<feature type="domain" description="UDP-glucose/GDP-mannose dehydrogenase C-terminal" evidence="1">
    <location>
        <begin position="2"/>
        <end position="48"/>
    </location>
</feature>
<proteinExistence type="predicted"/>
<dbReference type="Proteomes" id="UP000004915">
    <property type="component" value="Unassembled WGS sequence"/>
</dbReference>
<dbReference type="GO" id="GO:0051287">
    <property type="term" value="F:NAD binding"/>
    <property type="evidence" value="ECO:0007669"/>
    <property type="project" value="InterPro"/>
</dbReference>
<dbReference type="InterPro" id="IPR036220">
    <property type="entry name" value="UDP-Glc/GDP-Man_DH_C_sf"/>
</dbReference>
<dbReference type="SUPFAM" id="SSF52413">
    <property type="entry name" value="UDP-glucose/GDP-mannose dehydrogenase C-terminal domain"/>
    <property type="match status" value="1"/>
</dbReference>
<evidence type="ECO:0000313" key="3">
    <source>
        <dbReference type="Proteomes" id="UP000004915"/>
    </source>
</evidence>
<reference evidence="2 3" key="1">
    <citation type="submission" date="2011-11" db="EMBL/GenBank/DDBJ databases">
        <authorList>
            <consortium name="Tuberculosis Structural Genomics Consortium"/>
            <person name="Ioerger T.R."/>
        </authorList>
    </citation>
    <scope>NUCLEOTIDE SEQUENCE [LARGE SCALE GENOMIC DNA]</scope>
    <source>
        <strain evidence="3">ATCC 19527 / DSM 44167 / CIP 105390 / JCM 6362 / NCTC 10409 / 316</strain>
    </source>
</reference>
<accession>G7CNG7</accession>
<dbReference type="Gene3D" id="3.40.50.720">
    <property type="entry name" value="NAD(P)-binding Rossmann-like Domain"/>
    <property type="match status" value="1"/>
</dbReference>
<evidence type="ECO:0000259" key="1">
    <source>
        <dbReference type="Pfam" id="PF03720"/>
    </source>
</evidence>
<evidence type="ECO:0000313" key="2">
    <source>
        <dbReference type="EMBL" id="EHI10656.1"/>
    </source>
</evidence>
<feature type="non-terminal residue" evidence="2">
    <location>
        <position position="1"/>
    </location>
</feature>
<gene>
    <name evidence="2" type="ORF">KEK_22824</name>
</gene>
<keyword evidence="3" id="KW-1185">Reference proteome</keyword>
<organism evidence="2 3">
    <name type="scientific">Mycolicibacterium thermoresistibile (strain ATCC 19527 / DSM 44167 / CIP 105390 / JCM 6362 / NCTC 10409 / 316)</name>
    <name type="common">Mycobacterium thermoresistibile</name>
    <dbReference type="NCBI Taxonomy" id="1078020"/>
    <lineage>
        <taxon>Bacteria</taxon>
        <taxon>Bacillati</taxon>
        <taxon>Actinomycetota</taxon>
        <taxon>Actinomycetes</taxon>
        <taxon>Mycobacteriales</taxon>
        <taxon>Mycobacteriaceae</taxon>
        <taxon>Mycolicibacterium</taxon>
    </lineage>
</organism>